<dbReference type="PANTHER" id="PTHR12289">
    <property type="entry name" value="METAXIN RELATED"/>
    <property type="match status" value="1"/>
</dbReference>
<keyword evidence="5" id="KW-0653">Protein transport</keyword>
<dbReference type="RefSeq" id="XP_011314561.1">
    <property type="nucleotide sequence ID" value="XM_011316259.1"/>
</dbReference>
<dbReference type="OrthoDB" id="5835136at2759"/>
<dbReference type="Proteomes" id="UP000694866">
    <property type="component" value="Unplaced"/>
</dbReference>
<comment type="similarity">
    <text evidence="2 8">Belongs to the metaxin family.</text>
</comment>
<gene>
    <name evidence="12" type="primary">LOC105273682</name>
</gene>
<dbReference type="InterPro" id="IPR017410">
    <property type="entry name" value="Metaxin1/3"/>
</dbReference>
<keyword evidence="4 8" id="KW-1000">Mitochondrion outer membrane</keyword>
<keyword evidence="3" id="KW-0813">Transport</keyword>
<dbReference type="CDD" id="cd03078">
    <property type="entry name" value="GST_N_Metaxin1_like"/>
    <property type="match status" value="1"/>
</dbReference>
<dbReference type="AlphaFoldDB" id="A0A9R1UA36"/>
<evidence type="ECO:0000256" key="5">
    <source>
        <dbReference type="ARBA" id="ARBA00022927"/>
    </source>
</evidence>
<dbReference type="InterPro" id="IPR010987">
    <property type="entry name" value="Glutathione-S-Trfase_C-like"/>
</dbReference>
<dbReference type="KEGG" id="fas:105273682"/>
<sequence>MNLDNEYQLNIWKGDWGLPSVDIPCLQVLAYAKFTGVPLSVNPTSNPFRTPRGHLPVLKCGASSFDSIQDIIQLFRKRNYNADFHLSPKQCSEVLSYEYMLKESLYPAFQFIWWVDQRNFSDFIRPWYAKAIPFPLNFYYPSKYEKHARAMIEILFPTEEVMTVIENKIYSEAQKCINLLSTRLGDADYFFGSQPTYLDAVVFSYLAPLLKIPLPNPSLQNHLKACTNLVKFVSRISQRYFEADYQKYEKIKSKENETKLSKDSDSEFPHKTRNQILAGIFATVAMVSYAIYTGIVK</sequence>
<feature type="domain" description="GST C-terminal" evidence="10">
    <location>
        <begin position="87"/>
        <end position="260"/>
    </location>
</feature>
<comment type="subcellular location">
    <subcellularLocation>
        <location evidence="1 8">Mitochondrion outer membrane</location>
    </subcellularLocation>
</comment>
<evidence type="ECO:0000256" key="4">
    <source>
        <dbReference type="ARBA" id="ARBA00022787"/>
    </source>
</evidence>
<dbReference type="GO" id="GO:0001401">
    <property type="term" value="C:SAM complex"/>
    <property type="evidence" value="ECO:0007669"/>
    <property type="project" value="InterPro"/>
</dbReference>
<evidence type="ECO:0000259" key="10">
    <source>
        <dbReference type="PROSITE" id="PS50405"/>
    </source>
</evidence>
<accession>A0A9R1UA36</accession>
<evidence type="ECO:0000256" key="9">
    <source>
        <dbReference type="SAM" id="Phobius"/>
    </source>
</evidence>
<dbReference type="InterPro" id="IPR036282">
    <property type="entry name" value="Glutathione-S-Trfase_C_sf"/>
</dbReference>
<dbReference type="PIRSF" id="PIRSF038150">
    <property type="entry name" value="Metaxin"/>
    <property type="match status" value="1"/>
</dbReference>
<name>A0A9R1UA36_9HYME</name>
<keyword evidence="7 9" id="KW-0472">Membrane</keyword>
<dbReference type="Pfam" id="PF17171">
    <property type="entry name" value="GST_C_6"/>
    <property type="match status" value="1"/>
</dbReference>
<dbReference type="PANTHER" id="PTHR12289:SF41">
    <property type="entry name" value="FAILED AXON CONNECTIONS-RELATED"/>
    <property type="match status" value="1"/>
</dbReference>
<keyword evidence="9" id="KW-1133">Transmembrane helix</keyword>
<reference evidence="12" key="1">
    <citation type="submission" date="2025-08" db="UniProtKB">
        <authorList>
            <consortium name="RefSeq"/>
        </authorList>
    </citation>
    <scope>IDENTIFICATION</scope>
    <source>
        <strain evidence="12">USDA-PBARC FA_bdor</strain>
        <tissue evidence="12">Whole organism</tissue>
    </source>
</reference>
<feature type="transmembrane region" description="Helical" evidence="9">
    <location>
        <begin position="276"/>
        <end position="295"/>
    </location>
</feature>
<dbReference type="InterPro" id="IPR033468">
    <property type="entry name" value="Metaxin_GST"/>
</dbReference>
<dbReference type="InterPro" id="IPR050931">
    <property type="entry name" value="Mito_Protein_Transport_Metaxin"/>
</dbReference>
<dbReference type="GO" id="GO:0007005">
    <property type="term" value="P:mitochondrion organization"/>
    <property type="evidence" value="ECO:0007669"/>
    <property type="project" value="InterPro"/>
</dbReference>
<evidence type="ECO:0000256" key="1">
    <source>
        <dbReference type="ARBA" id="ARBA00004294"/>
    </source>
</evidence>
<evidence type="ECO:0000256" key="8">
    <source>
        <dbReference type="PIRNR" id="PIRNR038150"/>
    </source>
</evidence>
<evidence type="ECO:0000256" key="6">
    <source>
        <dbReference type="ARBA" id="ARBA00023128"/>
    </source>
</evidence>
<dbReference type="GeneID" id="105273682"/>
<keyword evidence="6" id="KW-0496">Mitochondrion</keyword>
<protein>
    <recommendedName>
        <fullName evidence="8">Metaxin</fullName>
    </recommendedName>
</protein>
<dbReference type="SUPFAM" id="SSF47616">
    <property type="entry name" value="GST C-terminal domain-like"/>
    <property type="match status" value="1"/>
</dbReference>
<evidence type="ECO:0000313" key="12">
    <source>
        <dbReference type="RefSeq" id="XP_011314561.1"/>
    </source>
</evidence>
<dbReference type="GO" id="GO:0015031">
    <property type="term" value="P:protein transport"/>
    <property type="evidence" value="ECO:0007669"/>
    <property type="project" value="UniProtKB-KW"/>
</dbReference>
<evidence type="ECO:0000256" key="7">
    <source>
        <dbReference type="ARBA" id="ARBA00023136"/>
    </source>
</evidence>
<organism evidence="11 12">
    <name type="scientific">Fopius arisanus</name>
    <dbReference type="NCBI Taxonomy" id="64838"/>
    <lineage>
        <taxon>Eukaryota</taxon>
        <taxon>Metazoa</taxon>
        <taxon>Ecdysozoa</taxon>
        <taxon>Arthropoda</taxon>
        <taxon>Hexapoda</taxon>
        <taxon>Insecta</taxon>
        <taxon>Pterygota</taxon>
        <taxon>Neoptera</taxon>
        <taxon>Endopterygota</taxon>
        <taxon>Hymenoptera</taxon>
        <taxon>Apocrita</taxon>
        <taxon>Ichneumonoidea</taxon>
        <taxon>Braconidae</taxon>
        <taxon>Opiinae</taxon>
        <taxon>Fopius</taxon>
    </lineage>
</organism>
<keyword evidence="9" id="KW-0812">Transmembrane</keyword>
<evidence type="ECO:0000313" key="11">
    <source>
        <dbReference type="Proteomes" id="UP000694866"/>
    </source>
</evidence>
<dbReference type="Gene3D" id="1.20.1050.10">
    <property type="match status" value="1"/>
</dbReference>
<dbReference type="InterPro" id="IPR019564">
    <property type="entry name" value="Sam37/metaxin_N"/>
</dbReference>
<dbReference type="PROSITE" id="PS50405">
    <property type="entry name" value="GST_CTER"/>
    <property type="match status" value="1"/>
</dbReference>
<dbReference type="CDD" id="cd03212">
    <property type="entry name" value="GST_C_Metaxin1_3"/>
    <property type="match status" value="1"/>
</dbReference>
<proteinExistence type="inferred from homology"/>
<dbReference type="Pfam" id="PF10568">
    <property type="entry name" value="Tom37"/>
    <property type="match status" value="1"/>
</dbReference>
<evidence type="ECO:0000256" key="2">
    <source>
        <dbReference type="ARBA" id="ARBA00009170"/>
    </source>
</evidence>
<keyword evidence="11" id="KW-1185">Reference proteome</keyword>
<evidence type="ECO:0000256" key="3">
    <source>
        <dbReference type="ARBA" id="ARBA00022448"/>
    </source>
</evidence>